<dbReference type="RefSeq" id="WP_066043583.1">
    <property type="nucleotide sequence ID" value="NZ_AP013042.1"/>
</dbReference>
<dbReference type="Pfam" id="PF00578">
    <property type="entry name" value="AhpC-TSA"/>
    <property type="match status" value="1"/>
</dbReference>
<dbReference type="Gene3D" id="3.40.30.10">
    <property type="entry name" value="Glutaredoxin"/>
    <property type="match status" value="1"/>
</dbReference>
<name>A0A0P0UQK7_9GAMM</name>
<reference evidence="3 4" key="2">
    <citation type="journal article" date="2016" name="ISME J.">
        <title>Heterogeneous composition of key metabolic gene clusters in a vent mussel symbiont population.</title>
        <authorList>
            <person name="Ikuta T."/>
            <person name="Takaki Y."/>
            <person name="Nagai Y."/>
            <person name="Shimamura S."/>
            <person name="Tsuda M."/>
            <person name="Kawagucci S."/>
            <person name="Aoki Y."/>
            <person name="Inoue K."/>
            <person name="Teruya M."/>
            <person name="Satou K."/>
            <person name="Teruya K."/>
            <person name="Shimoji M."/>
            <person name="Tamotsu H."/>
            <person name="Hirano T."/>
            <person name="Maruyama T."/>
            <person name="Yoshida T."/>
        </authorList>
    </citation>
    <scope>NUCLEOTIDE SEQUENCE [LARGE SCALE GENOMIC DNA]</scope>
    <source>
        <strain evidence="3 4">Myojin Knoll</strain>
    </source>
</reference>
<dbReference type="Proteomes" id="UP000067399">
    <property type="component" value="Chromosome"/>
</dbReference>
<dbReference type="OrthoDB" id="9788279at2"/>
<dbReference type="AlphaFoldDB" id="A0A0P0UQK7"/>
<keyword evidence="4" id="KW-1185">Reference proteome</keyword>
<reference evidence="3 4" key="1">
    <citation type="journal article" date="2000" name="Mar. Ecol. Prog. Ser.">
        <title>Phylogenetic characterization of endosymbionts in three hydrothermal vent mussels: influence on host distributions.</title>
        <authorList>
            <person name="Fujiwara Y."/>
            <person name="Takai K."/>
            <person name="Uematsu K."/>
            <person name="Tsuchida S."/>
            <person name="Hunt J.C."/>
            <person name="Hashimoto J."/>
        </authorList>
    </citation>
    <scope>NUCLEOTIDE SEQUENCE [LARGE SCALE GENOMIC DNA]</scope>
    <source>
        <strain evidence="3 4">Myojin Knoll</strain>
    </source>
</reference>
<feature type="transmembrane region" description="Helical" evidence="1">
    <location>
        <begin position="12"/>
        <end position="28"/>
    </location>
</feature>
<dbReference type="PANTHER" id="PTHR42852:SF17">
    <property type="entry name" value="THIOREDOXIN-LIKE PROTEIN HI_1115"/>
    <property type="match status" value="1"/>
</dbReference>
<gene>
    <name evidence="3" type="ORF">BSEPE_0454</name>
</gene>
<sequence>MNIKRPSRKTLMQFMMVILAIFVIRMYQQQDLTVGMVPSFTSQTLNGDIVNSNPLPEQATLIHFWATWCGICQLENDNIQALSKDYKVLNIAMQSGTDAELKVYAEKHNMQINNIINDNSGSLARLFGVRATPSSFFINTKGRIQFVEVGYVTTFGYKIRLWWASL</sequence>
<dbReference type="InterPro" id="IPR000866">
    <property type="entry name" value="AhpC/TSA"/>
</dbReference>
<dbReference type="InterPro" id="IPR036249">
    <property type="entry name" value="Thioredoxin-like_sf"/>
</dbReference>
<evidence type="ECO:0000259" key="2">
    <source>
        <dbReference type="PROSITE" id="PS51352"/>
    </source>
</evidence>
<dbReference type="InterPro" id="IPR050553">
    <property type="entry name" value="Thioredoxin_ResA/DsbE_sf"/>
</dbReference>
<dbReference type="GO" id="GO:0016491">
    <property type="term" value="F:oxidoreductase activity"/>
    <property type="evidence" value="ECO:0007669"/>
    <property type="project" value="InterPro"/>
</dbReference>
<dbReference type="GO" id="GO:0016209">
    <property type="term" value="F:antioxidant activity"/>
    <property type="evidence" value="ECO:0007669"/>
    <property type="project" value="InterPro"/>
</dbReference>
<accession>A0A0P0UQK7</accession>
<protein>
    <submittedName>
        <fullName evidence="3">Thioredoxin</fullName>
    </submittedName>
</protein>
<dbReference type="InterPro" id="IPR013766">
    <property type="entry name" value="Thioredoxin_domain"/>
</dbReference>
<dbReference type="PANTHER" id="PTHR42852">
    <property type="entry name" value="THIOL:DISULFIDE INTERCHANGE PROTEIN DSBE"/>
    <property type="match status" value="1"/>
</dbReference>
<organism evidence="3 4">
    <name type="scientific">endosymbiont of Bathymodiolus septemdierum str. Myojin knoll</name>
    <dbReference type="NCBI Taxonomy" id="1303921"/>
    <lineage>
        <taxon>Bacteria</taxon>
        <taxon>Pseudomonadati</taxon>
        <taxon>Pseudomonadota</taxon>
        <taxon>Gammaproteobacteria</taxon>
        <taxon>sulfur-oxidizing symbionts</taxon>
    </lineage>
</organism>
<evidence type="ECO:0000256" key="1">
    <source>
        <dbReference type="SAM" id="Phobius"/>
    </source>
</evidence>
<evidence type="ECO:0000313" key="4">
    <source>
        <dbReference type="Proteomes" id="UP000067399"/>
    </source>
</evidence>
<dbReference type="KEGG" id="ebh:BSEPE_0454"/>
<keyword evidence="1" id="KW-1133">Transmembrane helix</keyword>
<evidence type="ECO:0000313" key="3">
    <source>
        <dbReference type="EMBL" id="BAS67466.1"/>
    </source>
</evidence>
<dbReference type="EMBL" id="AP013042">
    <property type="protein sequence ID" value="BAS67466.1"/>
    <property type="molecule type" value="Genomic_DNA"/>
</dbReference>
<keyword evidence="1" id="KW-0812">Transmembrane</keyword>
<proteinExistence type="predicted"/>
<dbReference type="SUPFAM" id="SSF52833">
    <property type="entry name" value="Thioredoxin-like"/>
    <property type="match status" value="1"/>
</dbReference>
<dbReference type="PROSITE" id="PS51352">
    <property type="entry name" value="THIOREDOXIN_2"/>
    <property type="match status" value="1"/>
</dbReference>
<feature type="domain" description="Thioredoxin" evidence="2">
    <location>
        <begin position="31"/>
        <end position="166"/>
    </location>
</feature>
<dbReference type="STRING" id="1303921.BSEPE_0454"/>
<keyword evidence="1" id="KW-0472">Membrane</keyword>